<reference evidence="2 3" key="1">
    <citation type="submission" date="2024-03" db="EMBL/GenBank/DDBJ databases">
        <authorList>
            <person name="Gkanogiannis A."/>
            <person name="Becerra Lopez-Lavalle L."/>
        </authorList>
    </citation>
    <scope>NUCLEOTIDE SEQUENCE [LARGE SCALE GENOMIC DNA]</scope>
</reference>
<sequence length="95" mass="10508">LPLPLLICYRSDPSFAVHPDLYTVNPMHIDLFRTITSRSTLPQYRSAQHRTCCHSCPRPVCTTQICSTPPSLSHPSTSPPKFSSCVPAAKDLSAR</sequence>
<dbReference type="Proteomes" id="UP001642487">
    <property type="component" value="Chromosome 7"/>
</dbReference>
<accession>A0ABP0YZ37</accession>
<feature type="non-terminal residue" evidence="2">
    <location>
        <position position="95"/>
    </location>
</feature>
<protein>
    <submittedName>
        <fullName evidence="2">Uncharacterized protein</fullName>
    </submittedName>
</protein>
<evidence type="ECO:0000256" key="1">
    <source>
        <dbReference type="SAM" id="MobiDB-lite"/>
    </source>
</evidence>
<evidence type="ECO:0000313" key="3">
    <source>
        <dbReference type="Proteomes" id="UP001642487"/>
    </source>
</evidence>
<feature type="region of interest" description="Disordered" evidence="1">
    <location>
        <begin position="69"/>
        <end position="95"/>
    </location>
</feature>
<name>A0ABP0YZ37_9ROSI</name>
<gene>
    <name evidence="2" type="ORF">CITCOLO1_LOCUS18058</name>
</gene>
<evidence type="ECO:0000313" key="2">
    <source>
        <dbReference type="EMBL" id="CAK9325788.1"/>
    </source>
</evidence>
<dbReference type="EMBL" id="OZ021741">
    <property type="protein sequence ID" value="CAK9325788.1"/>
    <property type="molecule type" value="Genomic_DNA"/>
</dbReference>
<organism evidence="2 3">
    <name type="scientific">Citrullus colocynthis</name>
    <name type="common">colocynth</name>
    <dbReference type="NCBI Taxonomy" id="252529"/>
    <lineage>
        <taxon>Eukaryota</taxon>
        <taxon>Viridiplantae</taxon>
        <taxon>Streptophyta</taxon>
        <taxon>Embryophyta</taxon>
        <taxon>Tracheophyta</taxon>
        <taxon>Spermatophyta</taxon>
        <taxon>Magnoliopsida</taxon>
        <taxon>eudicotyledons</taxon>
        <taxon>Gunneridae</taxon>
        <taxon>Pentapetalae</taxon>
        <taxon>rosids</taxon>
        <taxon>fabids</taxon>
        <taxon>Cucurbitales</taxon>
        <taxon>Cucurbitaceae</taxon>
        <taxon>Benincaseae</taxon>
        <taxon>Citrullus</taxon>
    </lineage>
</organism>
<proteinExistence type="predicted"/>
<keyword evidence="3" id="KW-1185">Reference proteome</keyword>
<feature type="compositionally biased region" description="Low complexity" evidence="1">
    <location>
        <begin position="69"/>
        <end position="80"/>
    </location>
</feature>